<dbReference type="PANTHER" id="PTHR40052:SF2">
    <property type="entry name" value="BACILLIREDOXIN BRXA"/>
    <property type="match status" value="1"/>
</dbReference>
<name>A0ABP4H467_9ACTN</name>
<comment type="similarity">
    <text evidence="1">Belongs to the bacilliredoxin family.</text>
</comment>
<dbReference type="PANTHER" id="PTHR40052">
    <property type="entry name" value="UPF0403 PROTEIN YQIW-RELATED"/>
    <property type="match status" value="1"/>
</dbReference>
<keyword evidence="3" id="KW-1185">Reference proteome</keyword>
<dbReference type="RefSeq" id="WP_344443408.1">
    <property type="nucleotide sequence ID" value="NZ_BAAALF010000077.1"/>
</dbReference>
<evidence type="ECO:0000256" key="1">
    <source>
        <dbReference type="ARBA" id="ARBA00038305"/>
    </source>
</evidence>
<proteinExistence type="inferred from homology"/>
<dbReference type="InterPro" id="IPR009474">
    <property type="entry name" value="BrxB/BrxA"/>
</dbReference>
<accession>A0ABP4H467</accession>
<gene>
    <name evidence="2" type="ORF">GCM10009665_42280</name>
</gene>
<protein>
    <submittedName>
        <fullName evidence="2">BrxA/BrxB family bacilliredoxin</fullName>
    </submittedName>
</protein>
<reference evidence="3" key="1">
    <citation type="journal article" date="2019" name="Int. J. Syst. Evol. Microbiol.">
        <title>The Global Catalogue of Microorganisms (GCM) 10K type strain sequencing project: providing services to taxonomists for standard genome sequencing and annotation.</title>
        <authorList>
            <consortium name="The Broad Institute Genomics Platform"/>
            <consortium name="The Broad Institute Genome Sequencing Center for Infectious Disease"/>
            <person name="Wu L."/>
            <person name="Ma J."/>
        </authorList>
    </citation>
    <scope>NUCLEOTIDE SEQUENCE [LARGE SCALE GENOMIC DNA]</scope>
    <source>
        <strain evidence="3">JCM 13004</strain>
    </source>
</reference>
<sequence length="141" mass="15341">MPYSPLLVKPMKEELTEIGFTDLLTGDAVDSAMEKAKSGVTLVAINSVKGVAAGMARPGVRIALENTSHRPDQLLTVFADQDLEATDRMRSYFADIPPSDPSFALFKDGELVYFIPRHRIEGRDANAVASDLQAALDEFGQ</sequence>
<organism evidence="2 3">
    <name type="scientific">Kitasatospora nipponensis</name>
    <dbReference type="NCBI Taxonomy" id="258049"/>
    <lineage>
        <taxon>Bacteria</taxon>
        <taxon>Bacillati</taxon>
        <taxon>Actinomycetota</taxon>
        <taxon>Actinomycetes</taxon>
        <taxon>Kitasatosporales</taxon>
        <taxon>Streptomycetaceae</taxon>
        <taxon>Kitasatospora</taxon>
    </lineage>
</organism>
<evidence type="ECO:0000313" key="2">
    <source>
        <dbReference type="EMBL" id="GAA1246863.1"/>
    </source>
</evidence>
<evidence type="ECO:0000313" key="3">
    <source>
        <dbReference type="Proteomes" id="UP001500037"/>
    </source>
</evidence>
<dbReference type="Gene3D" id="3.40.30.10">
    <property type="entry name" value="Glutaredoxin"/>
    <property type="match status" value="1"/>
</dbReference>
<comment type="caution">
    <text evidence="2">The sequence shown here is derived from an EMBL/GenBank/DDBJ whole genome shotgun (WGS) entry which is preliminary data.</text>
</comment>
<dbReference type="Pfam" id="PF06491">
    <property type="entry name" value="Disulph_isomer"/>
    <property type="match status" value="1"/>
</dbReference>
<dbReference type="NCBIfam" id="TIGR04191">
    <property type="entry name" value="YphP_YqiW"/>
    <property type="match status" value="1"/>
</dbReference>
<dbReference type="EMBL" id="BAAALF010000077">
    <property type="protein sequence ID" value="GAA1246863.1"/>
    <property type="molecule type" value="Genomic_DNA"/>
</dbReference>
<dbReference type="Proteomes" id="UP001500037">
    <property type="component" value="Unassembled WGS sequence"/>
</dbReference>